<dbReference type="EMBL" id="AJWZ01007801">
    <property type="protein sequence ID" value="EKC55889.1"/>
    <property type="molecule type" value="Genomic_DNA"/>
</dbReference>
<sequence length="83" mass="9648">MTYTDRTEVEFRADGQWSAVDRKYSAVPAAIVPQQIADFVAKMNYPGQFIRKIDRDAYSWEIELSNGLEVEFDLNFNVTDYDD</sequence>
<dbReference type="AlphaFoldDB" id="K1SKE8"/>
<reference evidence="2" key="1">
    <citation type="journal article" date="2013" name="Environ. Microbiol.">
        <title>Microbiota from the distal guts of lean and obese adolescents exhibit partial functional redundancy besides clear differences in community structure.</title>
        <authorList>
            <person name="Ferrer M."/>
            <person name="Ruiz A."/>
            <person name="Lanza F."/>
            <person name="Haange S.B."/>
            <person name="Oberbach A."/>
            <person name="Till H."/>
            <person name="Bargiela R."/>
            <person name="Campoy C."/>
            <person name="Segura M.T."/>
            <person name="Richter M."/>
            <person name="von Bergen M."/>
            <person name="Seifert J."/>
            <person name="Suarez A."/>
        </authorList>
    </citation>
    <scope>NUCLEOTIDE SEQUENCE</scope>
</reference>
<accession>K1SKE8</accession>
<comment type="caution">
    <text evidence="2">The sequence shown here is derived from an EMBL/GenBank/DDBJ whole genome shotgun (WGS) entry which is preliminary data.</text>
</comment>
<name>K1SKE8_9ZZZZ</name>
<dbReference type="Gene3D" id="3.40.1420.30">
    <property type="match status" value="1"/>
</dbReference>
<dbReference type="SUPFAM" id="SSF160574">
    <property type="entry name" value="BT0923-like"/>
    <property type="match status" value="1"/>
</dbReference>
<feature type="domain" description="Putative beta-lactamase-inhibitor-like PepSY-like" evidence="1">
    <location>
        <begin position="3"/>
        <end position="79"/>
    </location>
</feature>
<dbReference type="InterPro" id="IPR021533">
    <property type="entry name" value="PepSY-like"/>
</dbReference>
<gene>
    <name evidence="2" type="ORF">OBE_11343</name>
</gene>
<evidence type="ECO:0000259" key="1">
    <source>
        <dbReference type="Pfam" id="PF11396"/>
    </source>
</evidence>
<dbReference type="Pfam" id="PF11396">
    <property type="entry name" value="PepSY_like"/>
    <property type="match status" value="1"/>
</dbReference>
<organism evidence="2">
    <name type="scientific">human gut metagenome</name>
    <dbReference type="NCBI Taxonomy" id="408170"/>
    <lineage>
        <taxon>unclassified sequences</taxon>
        <taxon>metagenomes</taxon>
        <taxon>organismal metagenomes</taxon>
    </lineage>
</organism>
<proteinExistence type="predicted"/>
<protein>
    <recommendedName>
        <fullName evidence="1">Putative beta-lactamase-inhibitor-like PepSY-like domain-containing protein</fullName>
    </recommendedName>
</protein>
<evidence type="ECO:0000313" key="2">
    <source>
        <dbReference type="EMBL" id="EKC55889.1"/>
    </source>
</evidence>